<dbReference type="GO" id="GO:0016757">
    <property type="term" value="F:glycosyltransferase activity"/>
    <property type="evidence" value="ECO:0007669"/>
    <property type="project" value="UniProtKB-UniRule"/>
</dbReference>
<feature type="transmembrane region" description="Helical" evidence="8">
    <location>
        <begin position="254"/>
        <end position="274"/>
    </location>
</feature>
<evidence type="ECO:0000256" key="8">
    <source>
        <dbReference type="RuleBase" id="RU366017"/>
    </source>
</evidence>
<keyword evidence="7 8" id="KW-0472">Membrane</keyword>
<dbReference type="PANTHER" id="PTHR21461:SF40">
    <property type="entry name" value="GLYCOSYLTRANSFERASE FAMILY 92 PROTEIN"/>
    <property type="match status" value="1"/>
</dbReference>
<name>A0A3P8BIP7_HELPZ</name>
<accession>A0A3P8BIP7</accession>
<evidence type="ECO:0000256" key="3">
    <source>
        <dbReference type="ARBA" id="ARBA00022676"/>
    </source>
</evidence>
<evidence type="ECO:0000256" key="7">
    <source>
        <dbReference type="ARBA" id="ARBA00023136"/>
    </source>
</evidence>
<proteinExistence type="inferred from homology"/>
<protein>
    <recommendedName>
        <fullName evidence="8">Glycosyltransferase family 92 protein</fullName>
        <ecNumber evidence="8">2.4.1.-</ecNumber>
    </recommendedName>
</protein>
<evidence type="ECO:0000256" key="4">
    <source>
        <dbReference type="ARBA" id="ARBA00022679"/>
    </source>
</evidence>
<dbReference type="EMBL" id="UZAH01029270">
    <property type="protein sequence ID" value="VDP05174.1"/>
    <property type="molecule type" value="Genomic_DNA"/>
</dbReference>
<sequence length="291" mass="34226">MFPSFRDTVYCRYLDHVRRETGEAFKSIVFPEYTVYCPVCKEAQYMSLSNTLNETIQHSVPIVSRTQKEPTHFFSICLAPIYGPEPKWLALAELIEHYKLQGATYFFVYVHYIDEYSRILLDDYVRSGEAEAIILQDRFSRNDAEWQNVEILDCLVRSRGHSRWAAFVDLDERLTMTGYQGTLSDYLRHVTDPSIGSLQFRQRWILKNESLPAKYTGKKQLTDWMPTRRYHNTSHVGPPGHTAKCIIDPKKVNVISLFVIYVFIMWIHYVEMFFNDKDRTYGMKPEEGVVR</sequence>
<evidence type="ECO:0000256" key="5">
    <source>
        <dbReference type="ARBA" id="ARBA00022692"/>
    </source>
</evidence>
<evidence type="ECO:0000256" key="2">
    <source>
        <dbReference type="ARBA" id="ARBA00007647"/>
    </source>
</evidence>
<dbReference type="OrthoDB" id="5801206at2759"/>
<dbReference type="AlphaFoldDB" id="A0A3P8BIP7"/>
<keyword evidence="4 8" id="KW-0808">Transferase</keyword>
<dbReference type="EC" id="2.4.1.-" evidence="8"/>
<comment type="similarity">
    <text evidence="2 8">Belongs to the glycosyltransferase 92 family.</text>
</comment>
<dbReference type="GO" id="GO:0016020">
    <property type="term" value="C:membrane"/>
    <property type="evidence" value="ECO:0007669"/>
    <property type="project" value="UniProtKB-SubCell"/>
</dbReference>
<evidence type="ECO:0000256" key="6">
    <source>
        <dbReference type="ARBA" id="ARBA00022989"/>
    </source>
</evidence>
<evidence type="ECO:0000256" key="1">
    <source>
        <dbReference type="ARBA" id="ARBA00004167"/>
    </source>
</evidence>
<dbReference type="InterPro" id="IPR008166">
    <property type="entry name" value="Glyco_transf_92"/>
</dbReference>
<keyword evidence="6 8" id="KW-1133">Transmembrane helix</keyword>
<reference evidence="9" key="1">
    <citation type="submission" date="2018-11" db="EMBL/GenBank/DDBJ databases">
        <authorList>
            <consortium name="Pathogen Informatics"/>
        </authorList>
    </citation>
    <scope>NUCLEOTIDE SEQUENCE [LARGE SCALE GENOMIC DNA]</scope>
</reference>
<organism evidence="9">
    <name type="scientific">Heligmosomoides polygyrus</name>
    <name type="common">Parasitic roundworm</name>
    <dbReference type="NCBI Taxonomy" id="6339"/>
    <lineage>
        <taxon>Eukaryota</taxon>
        <taxon>Metazoa</taxon>
        <taxon>Ecdysozoa</taxon>
        <taxon>Nematoda</taxon>
        <taxon>Chromadorea</taxon>
        <taxon>Rhabditida</taxon>
        <taxon>Rhabditina</taxon>
        <taxon>Rhabditomorpha</taxon>
        <taxon>Strongyloidea</taxon>
        <taxon>Heligmosomidae</taxon>
        <taxon>Heligmosomoides</taxon>
    </lineage>
</organism>
<dbReference type="Pfam" id="PF01697">
    <property type="entry name" value="Glyco_transf_92"/>
    <property type="match status" value="1"/>
</dbReference>
<dbReference type="PANTHER" id="PTHR21461">
    <property type="entry name" value="GLYCOSYLTRANSFERASE FAMILY 92 PROTEIN"/>
    <property type="match status" value="1"/>
</dbReference>
<dbReference type="GO" id="GO:0005737">
    <property type="term" value="C:cytoplasm"/>
    <property type="evidence" value="ECO:0007669"/>
    <property type="project" value="TreeGrafter"/>
</dbReference>
<keyword evidence="3 8" id="KW-0328">Glycosyltransferase</keyword>
<evidence type="ECO:0000313" key="9">
    <source>
        <dbReference type="EMBL" id="VDP05174.1"/>
    </source>
</evidence>
<gene>
    <name evidence="9" type="ORF">HPBE_LOCUS16174</name>
</gene>
<comment type="subcellular location">
    <subcellularLocation>
        <location evidence="1">Membrane</location>
        <topology evidence="1">Single-pass membrane protein</topology>
    </subcellularLocation>
</comment>
<keyword evidence="5 8" id="KW-0812">Transmembrane</keyword>